<reference evidence="9" key="1">
    <citation type="submission" date="2016-04" db="EMBL/GenBank/DDBJ databases">
        <title>Cephalotus genome sequencing.</title>
        <authorList>
            <person name="Fukushima K."/>
            <person name="Hasebe M."/>
            <person name="Fang X."/>
        </authorList>
    </citation>
    <scope>NUCLEOTIDE SEQUENCE [LARGE SCALE GENOMIC DNA]</scope>
    <source>
        <strain evidence="9">cv. St1</strain>
    </source>
</reference>
<accession>A0A1Q3CDZ3</accession>
<evidence type="ECO:0000259" key="7">
    <source>
        <dbReference type="Pfam" id="PF01171"/>
    </source>
</evidence>
<dbReference type="Proteomes" id="UP000187406">
    <property type="component" value="Unassembled WGS sequence"/>
</dbReference>
<feature type="non-terminal residue" evidence="8">
    <location>
        <position position="706"/>
    </location>
</feature>
<keyword evidence="9" id="KW-1185">Reference proteome</keyword>
<evidence type="ECO:0000256" key="6">
    <source>
        <dbReference type="ARBA" id="ARBA00048539"/>
    </source>
</evidence>
<dbReference type="PANTHER" id="PTHR43033">
    <property type="entry name" value="TRNA(ILE)-LYSIDINE SYNTHASE-RELATED"/>
    <property type="match status" value="1"/>
</dbReference>
<proteinExistence type="inferred from homology"/>
<comment type="catalytic activity">
    <reaction evidence="6">
        <text>cytidine(34) in tRNA(Ile2) + L-lysine + ATP = lysidine(34) in tRNA(Ile2) + AMP + diphosphate + H(+)</text>
        <dbReference type="Rhea" id="RHEA:43744"/>
        <dbReference type="Rhea" id="RHEA-COMP:10625"/>
        <dbReference type="Rhea" id="RHEA-COMP:10670"/>
        <dbReference type="ChEBI" id="CHEBI:15378"/>
        <dbReference type="ChEBI" id="CHEBI:30616"/>
        <dbReference type="ChEBI" id="CHEBI:32551"/>
        <dbReference type="ChEBI" id="CHEBI:33019"/>
        <dbReference type="ChEBI" id="CHEBI:82748"/>
        <dbReference type="ChEBI" id="CHEBI:83665"/>
        <dbReference type="ChEBI" id="CHEBI:456215"/>
        <dbReference type="EC" id="6.3.4.19"/>
    </reaction>
</comment>
<dbReference type="GO" id="GO:0005524">
    <property type="term" value="F:ATP binding"/>
    <property type="evidence" value="ECO:0007669"/>
    <property type="project" value="UniProtKB-KW"/>
</dbReference>
<evidence type="ECO:0000256" key="2">
    <source>
        <dbReference type="ARBA" id="ARBA00022598"/>
    </source>
</evidence>
<dbReference type="OrthoDB" id="198857at2759"/>
<evidence type="ECO:0000256" key="3">
    <source>
        <dbReference type="ARBA" id="ARBA00022694"/>
    </source>
</evidence>
<name>A0A1Q3CDZ3_CEPFO</name>
<gene>
    <name evidence="8" type="ORF">CFOL_v3_21905</name>
</gene>
<dbReference type="STRING" id="3775.A0A1Q3CDZ3"/>
<dbReference type="Gene3D" id="3.40.50.620">
    <property type="entry name" value="HUPs"/>
    <property type="match status" value="1"/>
</dbReference>
<protein>
    <recommendedName>
        <fullName evidence="1">tRNA(Ile)-lysidine synthetase</fullName>
        <ecNumber evidence="1">6.3.4.19</ecNumber>
    </recommendedName>
</protein>
<dbReference type="Pfam" id="PF01171">
    <property type="entry name" value="ATP_bind_3"/>
    <property type="match status" value="1"/>
</dbReference>
<dbReference type="AlphaFoldDB" id="A0A1Q3CDZ3"/>
<comment type="caution">
    <text evidence="8">The sequence shown here is derived from an EMBL/GenBank/DDBJ whole genome shotgun (WGS) entry which is preliminary data.</text>
</comment>
<evidence type="ECO:0000256" key="4">
    <source>
        <dbReference type="ARBA" id="ARBA00022741"/>
    </source>
</evidence>
<evidence type="ECO:0000256" key="1">
    <source>
        <dbReference type="ARBA" id="ARBA00013267"/>
    </source>
</evidence>
<sequence length="706" mass="79202">MARGLNVCLQTRVTSTFLAKPICKKILYLSDKHKRLYVAHYHPSARFFCKCSLAHDQQQPIDMSKYKDSFSKRMALAGLKPHHRIALGVSGGPDSMALCVLTTNWKIEGLLDGVNQTGGFVDGLLAIIVDHGLRAESKQEANIVSSRVSRMGIRCETVRCDWPEGRPKQGHLQEAARDMRYQIFQDICIQNQIGVLLIAHHSDDQAELFIIRLSRNSGVLGLAGMAFTSQIFSSRPHSYSESSKNHSILLVRPLLDFAKEDMYKICQGGNQDFVEDPSNRSPLFARNRIRMSLGNISSCIFKSELQALISACRKTRSYVDHICRNLIRQAVTITNEGYAIIDLETLNPSNTEDICLSKFIALVLQFISQRHRPVRGGASKLLLDYIRTCPCKNSLTAAGCYLCPAPGSKGTKALVCCSVDCPLSSKVELFYKHSSEGLQHSIASELEQIKLDGKSYSDNLVSNASDVCFLNEASESVLSKAKRLNIISDSTYSNILLLQEEEIKHFKPNYDTTSDHESKNEVESVSTSLKERLRPGQLYYFMNRFFVTWRMHKEIFRNQFTVEDCCGWDLGGESWHCHCSGCVVGSEMVAEVRHMIESDWLYLAKLSQCSTSENVQQQRARFASETTELMDKTDACLDYVRLSAQRALRMLKIIPVAARRSLPVFVNCQGMLLSVPSINFKHCPCLTVSAVFKPRVPLEGGHSSFV</sequence>
<dbReference type="InParanoid" id="A0A1Q3CDZ3"/>
<dbReference type="InterPro" id="IPR014729">
    <property type="entry name" value="Rossmann-like_a/b/a_fold"/>
</dbReference>
<dbReference type="EC" id="6.3.4.19" evidence="1"/>
<dbReference type="GO" id="GO:0008033">
    <property type="term" value="P:tRNA processing"/>
    <property type="evidence" value="ECO:0007669"/>
    <property type="project" value="UniProtKB-KW"/>
</dbReference>
<dbReference type="SUPFAM" id="SSF52402">
    <property type="entry name" value="Adenine nucleotide alpha hydrolases-like"/>
    <property type="match status" value="1"/>
</dbReference>
<dbReference type="NCBIfam" id="TIGR02432">
    <property type="entry name" value="lysidine_TilS_N"/>
    <property type="match status" value="1"/>
</dbReference>
<dbReference type="FunCoup" id="A0A1Q3CDZ3">
    <property type="interactions" value="376"/>
</dbReference>
<dbReference type="InterPro" id="IPR012795">
    <property type="entry name" value="tRNA_Ile_lys_synt_N"/>
</dbReference>
<feature type="domain" description="tRNA(Ile)-lysidine/2-thiocytidine synthase N-terminal" evidence="7">
    <location>
        <begin position="85"/>
        <end position="291"/>
    </location>
</feature>
<keyword evidence="4" id="KW-0547">Nucleotide-binding</keyword>
<evidence type="ECO:0000313" key="8">
    <source>
        <dbReference type="EMBL" id="GAV78437.1"/>
    </source>
</evidence>
<dbReference type="InterPro" id="IPR011063">
    <property type="entry name" value="TilS/TtcA_N"/>
</dbReference>
<dbReference type="InterPro" id="IPR012094">
    <property type="entry name" value="tRNA_Ile_lys_synt"/>
</dbReference>
<keyword evidence="5" id="KW-0067">ATP-binding</keyword>
<dbReference type="HAMAP" id="MF_01161">
    <property type="entry name" value="tRNA_Ile_lys_synt"/>
    <property type="match status" value="1"/>
</dbReference>
<keyword evidence="3" id="KW-0819">tRNA processing</keyword>
<dbReference type="GO" id="GO:0032267">
    <property type="term" value="F:tRNA(Ile)-lysidine synthase activity"/>
    <property type="evidence" value="ECO:0007669"/>
    <property type="project" value="UniProtKB-EC"/>
</dbReference>
<dbReference type="EMBL" id="BDDD01001791">
    <property type="protein sequence ID" value="GAV78437.1"/>
    <property type="molecule type" value="Genomic_DNA"/>
</dbReference>
<keyword evidence="2" id="KW-0436">Ligase</keyword>
<evidence type="ECO:0000256" key="5">
    <source>
        <dbReference type="ARBA" id="ARBA00022840"/>
    </source>
</evidence>
<dbReference type="CDD" id="cd01992">
    <property type="entry name" value="TilS_N"/>
    <property type="match status" value="1"/>
</dbReference>
<dbReference type="PANTHER" id="PTHR43033:SF5">
    <property type="entry name" value="TRNA(ILE)-LYSIDINE SYNTHETASE"/>
    <property type="match status" value="1"/>
</dbReference>
<organism evidence="8 9">
    <name type="scientific">Cephalotus follicularis</name>
    <name type="common">Albany pitcher plant</name>
    <dbReference type="NCBI Taxonomy" id="3775"/>
    <lineage>
        <taxon>Eukaryota</taxon>
        <taxon>Viridiplantae</taxon>
        <taxon>Streptophyta</taxon>
        <taxon>Embryophyta</taxon>
        <taxon>Tracheophyta</taxon>
        <taxon>Spermatophyta</taxon>
        <taxon>Magnoliopsida</taxon>
        <taxon>eudicotyledons</taxon>
        <taxon>Gunneridae</taxon>
        <taxon>Pentapetalae</taxon>
        <taxon>rosids</taxon>
        <taxon>fabids</taxon>
        <taxon>Oxalidales</taxon>
        <taxon>Cephalotaceae</taxon>
        <taxon>Cephalotus</taxon>
    </lineage>
</organism>
<evidence type="ECO:0000313" key="9">
    <source>
        <dbReference type="Proteomes" id="UP000187406"/>
    </source>
</evidence>